<reference evidence="1" key="2">
    <citation type="journal article" date="2015" name="Data Brief">
        <title>Shoot transcriptome of the giant reed, Arundo donax.</title>
        <authorList>
            <person name="Barrero R.A."/>
            <person name="Guerrero F.D."/>
            <person name="Moolhuijzen P."/>
            <person name="Goolsby J.A."/>
            <person name="Tidwell J."/>
            <person name="Bellgard S.E."/>
            <person name="Bellgard M.I."/>
        </authorList>
    </citation>
    <scope>NUCLEOTIDE SEQUENCE</scope>
    <source>
        <tissue evidence="1">Shoot tissue taken approximately 20 cm above the soil surface</tissue>
    </source>
</reference>
<name>A0A0A9FMZ3_ARUDO</name>
<protein>
    <submittedName>
        <fullName evidence="1">Uncharacterized protein</fullName>
    </submittedName>
</protein>
<evidence type="ECO:0000313" key="1">
    <source>
        <dbReference type="EMBL" id="JAE13642.1"/>
    </source>
</evidence>
<dbReference type="AlphaFoldDB" id="A0A0A9FMZ3"/>
<sequence length="47" mass="5780">MLFYRRILRFLPRHTSMLVFHFSEKGSLSPFCLLEHIHRFSQVLLQF</sequence>
<dbReference type="EMBL" id="GBRH01184254">
    <property type="protein sequence ID" value="JAE13642.1"/>
    <property type="molecule type" value="Transcribed_RNA"/>
</dbReference>
<proteinExistence type="predicted"/>
<reference evidence="1" key="1">
    <citation type="submission" date="2014-09" db="EMBL/GenBank/DDBJ databases">
        <authorList>
            <person name="Magalhaes I.L.F."/>
            <person name="Oliveira U."/>
            <person name="Santos F.R."/>
            <person name="Vidigal T.H.D.A."/>
            <person name="Brescovit A.D."/>
            <person name="Santos A.J."/>
        </authorList>
    </citation>
    <scope>NUCLEOTIDE SEQUENCE</scope>
    <source>
        <tissue evidence="1">Shoot tissue taken approximately 20 cm above the soil surface</tissue>
    </source>
</reference>
<accession>A0A0A9FMZ3</accession>
<organism evidence="1">
    <name type="scientific">Arundo donax</name>
    <name type="common">Giant reed</name>
    <name type="synonym">Donax arundinaceus</name>
    <dbReference type="NCBI Taxonomy" id="35708"/>
    <lineage>
        <taxon>Eukaryota</taxon>
        <taxon>Viridiplantae</taxon>
        <taxon>Streptophyta</taxon>
        <taxon>Embryophyta</taxon>
        <taxon>Tracheophyta</taxon>
        <taxon>Spermatophyta</taxon>
        <taxon>Magnoliopsida</taxon>
        <taxon>Liliopsida</taxon>
        <taxon>Poales</taxon>
        <taxon>Poaceae</taxon>
        <taxon>PACMAD clade</taxon>
        <taxon>Arundinoideae</taxon>
        <taxon>Arundineae</taxon>
        <taxon>Arundo</taxon>
    </lineage>
</organism>